<evidence type="ECO:0008006" key="10">
    <source>
        <dbReference type="Google" id="ProtNLM"/>
    </source>
</evidence>
<evidence type="ECO:0000256" key="7">
    <source>
        <dbReference type="SAM" id="Phobius"/>
    </source>
</evidence>
<dbReference type="PANTHER" id="PTHR47944">
    <property type="entry name" value="CYTOCHROME P450 98A9"/>
    <property type="match status" value="1"/>
</dbReference>
<evidence type="ECO:0000256" key="3">
    <source>
        <dbReference type="ARBA" id="ARBA00023002"/>
    </source>
</evidence>
<comment type="similarity">
    <text evidence="1 6">Belongs to the cytochrome P450 family.</text>
</comment>
<proteinExistence type="inferred from homology"/>
<evidence type="ECO:0000256" key="6">
    <source>
        <dbReference type="RuleBase" id="RU000461"/>
    </source>
</evidence>
<dbReference type="AlphaFoldDB" id="A0ABD3HPS9"/>
<dbReference type="InterPro" id="IPR017972">
    <property type="entry name" value="Cyt_P450_CS"/>
</dbReference>
<dbReference type="InterPro" id="IPR002401">
    <property type="entry name" value="Cyt_P450_E_grp-I"/>
</dbReference>
<evidence type="ECO:0000256" key="2">
    <source>
        <dbReference type="ARBA" id="ARBA00022723"/>
    </source>
</evidence>
<keyword evidence="7" id="KW-0812">Transmembrane</keyword>
<feature type="binding site" description="axial binding residue" evidence="5">
    <location>
        <position position="395"/>
    </location>
    <ligand>
        <name>heme</name>
        <dbReference type="ChEBI" id="CHEBI:30413"/>
    </ligand>
    <ligandPart>
        <name>Fe</name>
        <dbReference type="ChEBI" id="CHEBI:18248"/>
    </ligandPart>
</feature>
<name>A0ABD3HPS9_9MARC</name>
<evidence type="ECO:0000256" key="5">
    <source>
        <dbReference type="PIRSR" id="PIRSR602401-1"/>
    </source>
</evidence>
<evidence type="ECO:0000256" key="1">
    <source>
        <dbReference type="ARBA" id="ARBA00010617"/>
    </source>
</evidence>
<accession>A0ABD3HPS9</accession>
<protein>
    <recommendedName>
        <fullName evidence="10">Cytochrome P450</fullName>
    </recommendedName>
</protein>
<keyword evidence="4 5" id="KW-0408">Iron</keyword>
<evidence type="ECO:0000256" key="4">
    <source>
        <dbReference type="ARBA" id="ARBA00023004"/>
    </source>
</evidence>
<comment type="cofactor">
    <cofactor evidence="5">
        <name>heme</name>
        <dbReference type="ChEBI" id="CHEBI:30413"/>
    </cofactor>
</comment>
<keyword evidence="6" id="KW-0503">Monooxygenase</keyword>
<dbReference type="PANTHER" id="PTHR47944:SF16">
    <property type="entry name" value="CYTOCHROME P450 FAMILY 1 SUBFAMILY A POLYPEPTIDE 1"/>
    <property type="match status" value="1"/>
</dbReference>
<keyword evidence="7" id="KW-1133">Transmembrane helix</keyword>
<dbReference type="GO" id="GO:0046872">
    <property type="term" value="F:metal ion binding"/>
    <property type="evidence" value="ECO:0007669"/>
    <property type="project" value="UniProtKB-KW"/>
</dbReference>
<dbReference type="EMBL" id="JBJQOH010000003">
    <property type="protein sequence ID" value="KAL3692382.1"/>
    <property type="molecule type" value="Genomic_DNA"/>
</dbReference>
<dbReference type="PROSITE" id="PS00086">
    <property type="entry name" value="CYTOCHROME_P450"/>
    <property type="match status" value="1"/>
</dbReference>
<dbReference type="GO" id="GO:0004497">
    <property type="term" value="F:monooxygenase activity"/>
    <property type="evidence" value="ECO:0007669"/>
    <property type="project" value="UniProtKB-KW"/>
</dbReference>
<dbReference type="Gene3D" id="1.10.630.10">
    <property type="entry name" value="Cytochrome P450"/>
    <property type="match status" value="2"/>
</dbReference>
<feature type="transmembrane region" description="Helical" evidence="7">
    <location>
        <begin position="6"/>
        <end position="25"/>
    </location>
</feature>
<dbReference type="PRINTS" id="PR00385">
    <property type="entry name" value="P450"/>
</dbReference>
<organism evidence="8 9">
    <name type="scientific">Riccia sorocarpa</name>
    <dbReference type="NCBI Taxonomy" id="122646"/>
    <lineage>
        <taxon>Eukaryota</taxon>
        <taxon>Viridiplantae</taxon>
        <taxon>Streptophyta</taxon>
        <taxon>Embryophyta</taxon>
        <taxon>Marchantiophyta</taxon>
        <taxon>Marchantiopsida</taxon>
        <taxon>Marchantiidae</taxon>
        <taxon>Marchantiales</taxon>
        <taxon>Ricciaceae</taxon>
        <taxon>Riccia</taxon>
    </lineage>
</organism>
<keyword evidence="7" id="KW-0472">Membrane</keyword>
<dbReference type="PRINTS" id="PR00463">
    <property type="entry name" value="EP450I"/>
</dbReference>
<sequence length="440" mass="49893">MDFFLVITTLTVLVASILFDWWYFLKLRSKRLPPGPSPWPIVGAIPYLVRHGRGTTKLSHSLQPKYGKILTVWLGKTPMIFIHDPELTYDALVKQGAYFSNRVKNYTMGIVSSGWRTLGTTEGPWTVALRKNVMTHMLGPSRLKAFKPLRDRAYGDIVNDVRSVAAAAADGVAQVNLRSVAFNQVFRFVLVLTFGVELEENLIQEILLNLGERFRLAFKFYVGDYLSFWRIFELEKVFPDFNDSVLTSLCSELLNAAIHTTSFAIDHTMALLCEHPEVNEKLYREIEAVVGRRAVDESDLPDLPYLSAVVRESLRVWNTGLVSLPHATSELRKLGGYDIPTDAVIIFVLESFHLDPTHWSEPLIFKPERFLENDLDVLGTKSFSFLPFSAGRRVCPGTQLAMLEISVVVARLVQTFEWEKVPNVKNTRFGTVLRARPRSV</sequence>
<keyword evidence="5 6" id="KW-0349">Heme</keyword>
<keyword evidence="3 6" id="KW-0560">Oxidoreductase</keyword>
<evidence type="ECO:0000313" key="9">
    <source>
        <dbReference type="Proteomes" id="UP001633002"/>
    </source>
</evidence>
<keyword evidence="2 5" id="KW-0479">Metal-binding</keyword>
<comment type="caution">
    <text evidence="8">The sequence shown here is derived from an EMBL/GenBank/DDBJ whole genome shotgun (WGS) entry which is preliminary data.</text>
</comment>
<dbReference type="Proteomes" id="UP001633002">
    <property type="component" value="Unassembled WGS sequence"/>
</dbReference>
<dbReference type="InterPro" id="IPR036396">
    <property type="entry name" value="Cyt_P450_sf"/>
</dbReference>
<gene>
    <name evidence="8" type="ORF">R1sor_006033</name>
</gene>
<evidence type="ECO:0000313" key="8">
    <source>
        <dbReference type="EMBL" id="KAL3692382.1"/>
    </source>
</evidence>
<keyword evidence="9" id="KW-1185">Reference proteome</keyword>
<dbReference type="InterPro" id="IPR001128">
    <property type="entry name" value="Cyt_P450"/>
</dbReference>
<dbReference type="Pfam" id="PF00067">
    <property type="entry name" value="p450"/>
    <property type="match status" value="2"/>
</dbReference>
<reference evidence="8 9" key="1">
    <citation type="submission" date="2024-09" db="EMBL/GenBank/DDBJ databases">
        <title>Chromosome-scale assembly of Riccia sorocarpa.</title>
        <authorList>
            <person name="Paukszto L."/>
        </authorList>
    </citation>
    <scope>NUCLEOTIDE SEQUENCE [LARGE SCALE GENOMIC DNA]</scope>
    <source>
        <strain evidence="8">LP-2024</strain>
        <tissue evidence="8">Aerial parts of the thallus</tissue>
    </source>
</reference>
<dbReference type="SUPFAM" id="SSF48264">
    <property type="entry name" value="Cytochrome P450"/>
    <property type="match status" value="1"/>
</dbReference>